<dbReference type="EMBL" id="JBFTWV010000006">
    <property type="protein sequence ID" value="KAL2799878.1"/>
    <property type="molecule type" value="Genomic_DNA"/>
</dbReference>
<keyword evidence="5" id="KW-0964">Secreted</keyword>
<evidence type="ECO:0000256" key="3">
    <source>
        <dbReference type="ARBA" id="ARBA00010031"/>
    </source>
</evidence>
<dbReference type="Proteomes" id="UP001610563">
    <property type="component" value="Unassembled WGS sequence"/>
</dbReference>
<evidence type="ECO:0000256" key="14">
    <source>
        <dbReference type="ARBA" id="ARBA00023288"/>
    </source>
</evidence>
<comment type="similarity">
    <text evidence="3">Belongs to the RBT5 family.</text>
</comment>
<feature type="compositionally biased region" description="Low complexity" evidence="16">
    <location>
        <begin position="126"/>
        <end position="160"/>
    </location>
</feature>
<dbReference type="PANTHER" id="PTHR37928">
    <property type="entry name" value="CFEM DOMAIN PROTEIN (AFU_ORTHOLOGUE AFUA_6G14090)"/>
    <property type="match status" value="1"/>
</dbReference>
<accession>A0ABR4GLD5</accession>
<name>A0ABR4GLD5_9EURO</name>
<keyword evidence="12 15" id="KW-1015">Disulfide bond</keyword>
<evidence type="ECO:0000256" key="10">
    <source>
        <dbReference type="ARBA" id="ARBA00023004"/>
    </source>
</evidence>
<feature type="disulfide bond" evidence="15">
    <location>
        <begin position="50"/>
        <end position="83"/>
    </location>
</feature>
<proteinExistence type="inferred from homology"/>
<dbReference type="Pfam" id="PF05730">
    <property type="entry name" value="CFEM"/>
    <property type="match status" value="1"/>
</dbReference>
<dbReference type="PANTHER" id="PTHR37928:SF2">
    <property type="entry name" value="GPI ANCHORED CFEM DOMAIN PROTEIN (AFU_ORTHOLOGUE AFUA_6G10580)"/>
    <property type="match status" value="1"/>
</dbReference>
<keyword evidence="7" id="KW-0336">GPI-anchor</keyword>
<evidence type="ECO:0000256" key="15">
    <source>
        <dbReference type="PROSITE-ProRule" id="PRU01356"/>
    </source>
</evidence>
<gene>
    <name evidence="19" type="ORF">BJX66DRAFT_292871</name>
</gene>
<evidence type="ECO:0000256" key="4">
    <source>
        <dbReference type="ARBA" id="ARBA00022475"/>
    </source>
</evidence>
<comment type="subcellular location">
    <subcellularLocation>
        <location evidence="1">Cell membrane</location>
        <topology evidence="1">Lipid-anchor</topology>
        <topology evidence="1">GPI-anchor</topology>
    </subcellularLocation>
    <subcellularLocation>
        <location evidence="2">Secreted</location>
    </subcellularLocation>
</comment>
<comment type="caution">
    <text evidence="15">Lacks conserved residue(s) required for the propagation of feature annotation.</text>
</comment>
<dbReference type="SMART" id="SM00747">
    <property type="entry name" value="CFEM"/>
    <property type="match status" value="1"/>
</dbReference>
<evidence type="ECO:0000256" key="12">
    <source>
        <dbReference type="ARBA" id="ARBA00023157"/>
    </source>
</evidence>
<evidence type="ECO:0000256" key="13">
    <source>
        <dbReference type="ARBA" id="ARBA00023180"/>
    </source>
</evidence>
<protein>
    <recommendedName>
        <fullName evidence="18">CFEM domain-containing protein</fullName>
    </recommendedName>
</protein>
<keyword evidence="10 15" id="KW-0408">Iron</keyword>
<dbReference type="PROSITE" id="PS52012">
    <property type="entry name" value="CFEM"/>
    <property type="match status" value="1"/>
</dbReference>
<evidence type="ECO:0000313" key="19">
    <source>
        <dbReference type="EMBL" id="KAL2799878.1"/>
    </source>
</evidence>
<evidence type="ECO:0000256" key="1">
    <source>
        <dbReference type="ARBA" id="ARBA00004609"/>
    </source>
</evidence>
<feature type="compositionally biased region" description="Low complexity" evidence="16">
    <location>
        <begin position="97"/>
        <end position="108"/>
    </location>
</feature>
<comment type="caution">
    <text evidence="19">The sequence shown here is derived from an EMBL/GenBank/DDBJ whole genome shotgun (WGS) entry which is preliminary data.</text>
</comment>
<evidence type="ECO:0000256" key="6">
    <source>
        <dbReference type="ARBA" id="ARBA00022617"/>
    </source>
</evidence>
<organism evidence="19 20">
    <name type="scientific">Aspergillus keveii</name>
    <dbReference type="NCBI Taxonomy" id="714993"/>
    <lineage>
        <taxon>Eukaryota</taxon>
        <taxon>Fungi</taxon>
        <taxon>Dikarya</taxon>
        <taxon>Ascomycota</taxon>
        <taxon>Pezizomycotina</taxon>
        <taxon>Eurotiomycetes</taxon>
        <taxon>Eurotiomycetidae</taxon>
        <taxon>Eurotiales</taxon>
        <taxon>Aspergillaceae</taxon>
        <taxon>Aspergillus</taxon>
        <taxon>Aspergillus subgen. Nidulantes</taxon>
    </lineage>
</organism>
<keyword evidence="20" id="KW-1185">Reference proteome</keyword>
<keyword evidence="14" id="KW-0449">Lipoprotein</keyword>
<feature type="region of interest" description="Disordered" evidence="16">
    <location>
        <begin position="94"/>
        <end position="175"/>
    </location>
</feature>
<evidence type="ECO:0000256" key="11">
    <source>
        <dbReference type="ARBA" id="ARBA00023136"/>
    </source>
</evidence>
<evidence type="ECO:0000313" key="20">
    <source>
        <dbReference type="Proteomes" id="UP001610563"/>
    </source>
</evidence>
<feature type="binding site" description="axial binding residue" evidence="15">
    <location>
        <position position="45"/>
    </location>
    <ligand>
        <name>heme</name>
        <dbReference type="ChEBI" id="CHEBI:30413"/>
    </ligand>
    <ligandPart>
        <name>Fe</name>
        <dbReference type="ChEBI" id="CHEBI:18248"/>
    </ligandPart>
</feature>
<keyword evidence="8 15" id="KW-0479">Metal-binding</keyword>
<keyword evidence="9 17" id="KW-0732">Signal</keyword>
<evidence type="ECO:0000256" key="7">
    <source>
        <dbReference type="ARBA" id="ARBA00022622"/>
    </source>
</evidence>
<sequence>MKLHQLVIFFVGVSLAHAQLIDLPQCSIQCILTAMSHDGCSSLTDFACHCRQPSLITEVTPCVQRDCNLQDQSSVSNAVTAQCSSVGVPISIPPVTTPTSSSNPTSISDKPGTTSPGTETAFIPVSSGPLMTLPTTTPATTPASTPIGSSSSVPFSPAPTDSLNPNASPPAFHGGAEALRSKGALAGAAAAVAAGYLL</sequence>
<keyword evidence="11" id="KW-0472">Membrane</keyword>
<feature type="signal peptide" evidence="17">
    <location>
        <begin position="1"/>
        <end position="18"/>
    </location>
</feature>
<keyword evidence="13" id="KW-0325">Glycoprotein</keyword>
<feature type="domain" description="CFEM" evidence="18">
    <location>
        <begin position="1"/>
        <end position="108"/>
    </location>
</feature>
<dbReference type="InterPro" id="IPR051735">
    <property type="entry name" value="CFEM_domain"/>
</dbReference>
<evidence type="ECO:0000256" key="5">
    <source>
        <dbReference type="ARBA" id="ARBA00022525"/>
    </source>
</evidence>
<feature type="chain" id="PRO_5045871206" description="CFEM domain-containing protein" evidence="17">
    <location>
        <begin position="19"/>
        <end position="198"/>
    </location>
</feature>
<keyword evidence="4" id="KW-1003">Cell membrane</keyword>
<evidence type="ECO:0000256" key="8">
    <source>
        <dbReference type="ARBA" id="ARBA00022723"/>
    </source>
</evidence>
<evidence type="ECO:0000256" key="2">
    <source>
        <dbReference type="ARBA" id="ARBA00004613"/>
    </source>
</evidence>
<evidence type="ECO:0000259" key="18">
    <source>
        <dbReference type="PROSITE" id="PS52012"/>
    </source>
</evidence>
<dbReference type="InterPro" id="IPR008427">
    <property type="entry name" value="Extracellular_membr_CFEM_dom"/>
</dbReference>
<evidence type="ECO:0000256" key="17">
    <source>
        <dbReference type="SAM" id="SignalP"/>
    </source>
</evidence>
<evidence type="ECO:0000256" key="16">
    <source>
        <dbReference type="SAM" id="MobiDB-lite"/>
    </source>
</evidence>
<reference evidence="19 20" key="1">
    <citation type="submission" date="2024-07" db="EMBL/GenBank/DDBJ databases">
        <title>Section-level genome sequencing and comparative genomics of Aspergillus sections Usti and Cavernicolus.</title>
        <authorList>
            <consortium name="Lawrence Berkeley National Laboratory"/>
            <person name="Nybo J.L."/>
            <person name="Vesth T.C."/>
            <person name="Theobald S."/>
            <person name="Frisvad J.C."/>
            <person name="Larsen T.O."/>
            <person name="Kjaerboelling I."/>
            <person name="Rothschild-Mancinelli K."/>
            <person name="Lyhne E.K."/>
            <person name="Kogle M.E."/>
            <person name="Barry K."/>
            <person name="Clum A."/>
            <person name="Na H."/>
            <person name="Ledsgaard L."/>
            <person name="Lin J."/>
            <person name="Lipzen A."/>
            <person name="Kuo A."/>
            <person name="Riley R."/>
            <person name="Mondo S."/>
            <person name="Labutti K."/>
            <person name="Haridas S."/>
            <person name="Pangalinan J."/>
            <person name="Salamov A.A."/>
            <person name="Simmons B.A."/>
            <person name="Magnuson J.K."/>
            <person name="Chen J."/>
            <person name="Drula E."/>
            <person name="Henrissat B."/>
            <person name="Wiebenga A."/>
            <person name="Lubbers R.J."/>
            <person name="Gomes A.C."/>
            <person name="Makela M.R."/>
            <person name="Stajich J."/>
            <person name="Grigoriev I.V."/>
            <person name="Mortensen U.H."/>
            <person name="De Vries R.P."/>
            <person name="Baker S.E."/>
            <person name="Andersen M.R."/>
        </authorList>
    </citation>
    <scope>NUCLEOTIDE SEQUENCE [LARGE SCALE GENOMIC DNA]</scope>
    <source>
        <strain evidence="19 20">CBS 209.92</strain>
    </source>
</reference>
<keyword evidence="6 15" id="KW-0349">Heme</keyword>
<evidence type="ECO:0000256" key="9">
    <source>
        <dbReference type="ARBA" id="ARBA00022729"/>
    </source>
</evidence>